<keyword evidence="2" id="KW-1185">Reference proteome</keyword>
<sequence>MSSPNHYRMQLNNLLQANGGTGRLHWGEPIKGGFEHSPTWTVIASLDGMEYGRGTRGTLGAAKEEAARQVLRRLSALNFTN</sequence>
<dbReference type="EMBL" id="MU117966">
    <property type="protein sequence ID" value="KAF9652935.1"/>
    <property type="molecule type" value="Genomic_DNA"/>
</dbReference>
<evidence type="ECO:0000313" key="2">
    <source>
        <dbReference type="Proteomes" id="UP000886501"/>
    </source>
</evidence>
<evidence type="ECO:0000313" key="1">
    <source>
        <dbReference type="EMBL" id="KAF9652935.1"/>
    </source>
</evidence>
<comment type="caution">
    <text evidence="1">The sequence shown here is derived from an EMBL/GenBank/DDBJ whole genome shotgun (WGS) entry which is preliminary data.</text>
</comment>
<reference evidence="1" key="2">
    <citation type="journal article" date="2020" name="Nat. Commun.">
        <title>Large-scale genome sequencing of mycorrhizal fungi provides insights into the early evolution of symbiotic traits.</title>
        <authorList>
            <person name="Miyauchi S."/>
            <person name="Kiss E."/>
            <person name="Kuo A."/>
            <person name="Drula E."/>
            <person name="Kohler A."/>
            <person name="Sanchez-Garcia M."/>
            <person name="Morin E."/>
            <person name="Andreopoulos B."/>
            <person name="Barry K.W."/>
            <person name="Bonito G."/>
            <person name="Buee M."/>
            <person name="Carver A."/>
            <person name="Chen C."/>
            <person name="Cichocki N."/>
            <person name="Clum A."/>
            <person name="Culley D."/>
            <person name="Crous P.W."/>
            <person name="Fauchery L."/>
            <person name="Girlanda M."/>
            <person name="Hayes R.D."/>
            <person name="Keri Z."/>
            <person name="LaButti K."/>
            <person name="Lipzen A."/>
            <person name="Lombard V."/>
            <person name="Magnuson J."/>
            <person name="Maillard F."/>
            <person name="Murat C."/>
            <person name="Nolan M."/>
            <person name="Ohm R.A."/>
            <person name="Pangilinan J."/>
            <person name="Pereira M.F."/>
            <person name="Perotto S."/>
            <person name="Peter M."/>
            <person name="Pfister S."/>
            <person name="Riley R."/>
            <person name="Sitrit Y."/>
            <person name="Stielow J.B."/>
            <person name="Szollosi G."/>
            <person name="Zifcakova L."/>
            <person name="Stursova M."/>
            <person name="Spatafora J.W."/>
            <person name="Tedersoo L."/>
            <person name="Vaario L.M."/>
            <person name="Yamada A."/>
            <person name="Yan M."/>
            <person name="Wang P."/>
            <person name="Xu J."/>
            <person name="Bruns T."/>
            <person name="Baldrian P."/>
            <person name="Vilgalys R."/>
            <person name="Dunand C."/>
            <person name="Henrissat B."/>
            <person name="Grigoriev I.V."/>
            <person name="Hibbett D."/>
            <person name="Nagy L.G."/>
            <person name="Martin F.M."/>
        </authorList>
    </citation>
    <scope>NUCLEOTIDE SEQUENCE</scope>
    <source>
        <strain evidence="1">P2</strain>
    </source>
</reference>
<proteinExistence type="predicted"/>
<dbReference type="Proteomes" id="UP000886501">
    <property type="component" value="Unassembled WGS sequence"/>
</dbReference>
<name>A0ACB6ZU83_THEGA</name>
<gene>
    <name evidence="1" type="ORF">BDM02DRAFT_3108587</name>
</gene>
<reference evidence="1" key="1">
    <citation type="submission" date="2019-10" db="EMBL/GenBank/DDBJ databases">
        <authorList>
            <consortium name="DOE Joint Genome Institute"/>
            <person name="Kuo A."/>
            <person name="Miyauchi S."/>
            <person name="Kiss E."/>
            <person name="Drula E."/>
            <person name="Kohler A."/>
            <person name="Sanchez-Garcia M."/>
            <person name="Andreopoulos B."/>
            <person name="Barry K.W."/>
            <person name="Bonito G."/>
            <person name="Buee M."/>
            <person name="Carver A."/>
            <person name="Chen C."/>
            <person name="Cichocki N."/>
            <person name="Clum A."/>
            <person name="Culley D."/>
            <person name="Crous P.W."/>
            <person name="Fauchery L."/>
            <person name="Girlanda M."/>
            <person name="Hayes R."/>
            <person name="Keri Z."/>
            <person name="Labutti K."/>
            <person name="Lipzen A."/>
            <person name="Lombard V."/>
            <person name="Magnuson J."/>
            <person name="Maillard F."/>
            <person name="Morin E."/>
            <person name="Murat C."/>
            <person name="Nolan M."/>
            <person name="Ohm R."/>
            <person name="Pangilinan J."/>
            <person name="Pereira M."/>
            <person name="Perotto S."/>
            <person name="Peter M."/>
            <person name="Riley R."/>
            <person name="Sitrit Y."/>
            <person name="Stielow B."/>
            <person name="Szollosi G."/>
            <person name="Zifcakova L."/>
            <person name="Stursova M."/>
            <person name="Spatafora J.W."/>
            <person name="Tedersoo L."/>
            <person name="Vaario L.-M."/>
            <person name="Yamada A."/>
            <person name="Yan M."/>
            <person name="Wang P."/>
            <person name="Xu J."/>
            <person name="Bruns T."/>
            <person name="Baldrian P."/>
            <person name="Vilgalys R."/>
            <person name="Henrissat B."/>
            <person name="Grigoriev I.V."/>
            <person name="Hibbett D."/>
            <person name="Nagy L.G."/>
            <person name="Martin F.M."/>
        </authorList>
    </citation>
    <scope>NUCLEOTIDE SEQUENCE</scope>
    <source>
        <strain evidence="1">P2</strain>
    </source>
</reference>
<protein>
    <submittedName>
        <fullName evidence="1">Uncharacterized protein</fullName>
    </submittedName>
</protein>
<accession>A0ACB6ZU83</accession>
<organism evidence="1 2">
    <name type="scientific">Thelephora ganbajun</name>
    <name type="common">Ganba fungus</name>
    <dbReference type="NCBI Taxonomy" id="370292"/>
    <lineage>
        <taxon>Eukaryota</taxon>
        <taxon>Fungi</taxon>
        <taxon>Dikarya</taxon>
        <taxon>Basidiomycota</taxon>
        <taxon>Agaricomycotina</taxon>
        <taxon>Agaricomycetes</taxon>
        <taxon>Thelephorales</taxon>
        <taxon>Thelephoraceae</taxon>
        <taxon>Thelephora</taxon>
    </lineage>
</organism>